<accession>A0A917M8F8</accession>
<evidence type="ECO:0000313" key="3">
    <source>
        <dbReference type="EMBL" id="GGG84350.1"/>
    </source>
</evidence>
<dbReference type="Gene3D" id="2.60.40.1220">
    <property type="match status" value="3"/>
</dbReference>
<dbReference type="InterPro" id="IPR028059">
    <property type="entry name" value="SWM_rpt"/>
</dbReference>
<dbReference type="PANTHER" id="PTHR43308:SF5">
    <property type="entry name" value="S-LAYER PROTEIN _ PEPTIDOGLYCAN ENDO-BETA-N-ACETYLGLUCOSAMINIDASE"/>
    <property type="match status" value="1"/>
</dbReference>
<proteinExistence type="predicted"/>
<dbReference type="PROSITE" id="PS51272">
    <property type="entry name" value="SLH"/>
    <property type="match status" value="3"/>
</dbReference>
<evidence type="ECO:0000313" key="4">
    <source>
        <dbReference type="Proteomes" id="UP000600247"/>
    </source>
</evidence>
<dbReference type="Pfam" id="PF00395">
    <property type="entry name" value="SLH"/>
    <property type="match status" value="3"/>
</dbReference>
<evidence type="ECO:0000259" key="2">
    <source>
        <dbReference type="PROSITE" id="PS51272"/>
    </source>
</evidence>
<organism evidence="3 4">
    <name type="scientific">Paenibacillus radicis</name>
    <name type="common">ex Gao et al. 2016</name>
    <dbReference type="NCBI Taxonomy" id="1737354"/>
    <lineage>
        <taxon>Bacteria</taxon>
        <taxon>Bacillati</taxon>
        <taxon>Bacillota</taxon>
        <taxon>Bacilli</taxon>
        <taxon>Bacillales</taxon>
        <taxon>Paenibacillaceae</taxon>
        <taxon>Paenibacillus</taxon>
    </lineage>
</organism>
<dbReference type="Pfam" id="PF13753">
    <property type="entry name" value="SWM_repeat"/>
    <property type="match status" value="3"/>
</dbReference>
<dbReference type="PANTHER" id="PTHR43308">
    <property type="entry name" value="OUTER MEMBRANE PROTEIN ALPHA-RELATED"/>
    <property type="match status" value="1"/>
</dbReference>
<dbReference type="InterPro" id="IPR011801">
    <property type="entry name" value="Swm_rep_I_cyn"/>
</dbReference>
<keyword evidence="1" id="KW-0732">Signal</keyword>
<protein>
    <recommendedName>
        <fullName evidence="2">SLH domain-containing protein</fullName>
    </recommendedName>
</protein>
<feature type="domain" description="SLH" evidence="2">
    <location>
        <begin position="1275"/>
        <end position="1335"/>
    </location>
</feature>
<gene>
    <name evidence="3" type="ORF">GCM10010918_47730</name>
</gene>
<dbReference type="Pfam" id="PF13205">
    <property type="entry name" value="Big_5"/>
    <property type="match status" value="5"/>
</dbReference>
<name>A0A917M8F8_9BACL</name>
<keyword evidence="4" id="KW-1185">Reference proteome</keyword>
<dbReference type="EMBL" id="BMHY01000013">
    <property type="protein sequence ID" value="GGG84350.1"/>
    <property type="molecule type" value="Genomic_DNA"/>
</dbReference>
<evidence type="ECO:0000256" key="1">
    <source>
        <dbReference type="ARBA" id="ARBA00022729"/>
    </source>
</evidence>
<dbReference type="InterPro" id="IPR051465">
    <property type="entry name" value="Cell_Envelope_Struct_Comp"/>
</dbReference>
<reference evidence="3 4" key="1">
    <citation type="journal article" date="2014" name="Int. J. Syst. Evol. Microbiol.">
        <title>Complete genome sequence of Corynebacterium casei LMG S-19264T (=DSM 44701T), isolated from a smear-ripened cheese.</title>
        <authorList>
            <consortium name="US DOE Joint Genome Institute (JGI-PGF)"/>
            <person name="Walter F."/>
            <person name="Albersmeier A."/>
            <person name="Kalinowski J."/>
            <person name="Ruckert C."/>
        </authorList>
    </citation>
    <scope>NUCLEOTIDE SEQUENCE [LARGE SCALE GENOMIC DNA]</scope>
    <source>
        <strain evidence="3 4">CGMCC 1.15286</strain>
    </source>
</reference>
<dbReference type="InterPro" id="IPR001119">
    <property type="entry name" value="SLH_dom"/>
</dbReference>
<feature type="domain" description="SLH" evidence="2">
    <location>
        <begin position="1336"/>
        <end position="1399"/>
    </location>
</feature>
<dbReference type="InterPro" id="IPR014755">
    <property type="entry name" value="Cu-Rt/internalin_Ig-like"/>
</dbReference>
<dbReference type="RefSeq" id="WP_188892202.1">
    <property type="nucleotide sequence ID" value="NZ_BMHY01000013.1"/>
</dbReference>
<dbReference type="NCBIfam" id="TIGR02059">
    <property type="entry name" value="swm_rep_I"/>
    <property type="match status" value="4"/>
</dbReference>
<dbReference type="Proteomes" id="UP000600247">
    <property type="component" value="Unassembled WGS sequence"/>
</dbReference>
<feature type="domain" description="SLH" evidence="2">
    <location>
        <begin position="1406"/>
        <end position="1467"/>
    </location>
</feature>
<dbReference type="InterPro" id="IPR032812">
    <property type="entry name" value="SbsA_Ig"/>
</dbReference>
<sequence>MNRYRQKIGMLLSIVLFMQLVLPGSITSSHVIKAAAAGPILTNKNPADDFTNVGLNAPLVFTFDEPVAKGTGSASFTIYNYTLNTVFESYNVATDSRVSIDATGRTVTVRPSKAFSLNTDYYILIDPGAFVNVSNAANYSGIASATEWNFKTVETVDTTAPVLTAAYPASEQAGIAITSPITLIFNKPIYVANGDLSLVTNPSNTAYEERKIPVTSNQVTGSGTNTITISPAAAWYPNSTYTFTIPRGVLQDAAGNVFSGQTWRFTTAPAPVNVIGLSPADNATSVPVTNALAVAFDKGVVAGTNKYIHLIRAYDNYDERILAADTSRVTISSNNVVTIRPQKMLANTRYYVLIDAGAFVDKTTGEWFQGISNASTWDFTTDPGDEKDPPLSTAVYPAHGGTIGTLNSNLEIIFNEPVYPDSGNIEIRNVVNNVLFRSIPVTSDNVTGGGTNKITINPNKALYAGDSNKAFVNNSQYYVVIGNRGFRDAAGNYFAGVTANNWQFRVAQDTVKPALESIFPANNTNNVLPNAYFSAFFNKPVVKGTGSIWIRPVGSTTAQPVLTSYYVHPDNSKQVVIVQPTGTTLAGNTNYYIEISPDAITDLAGNAYAGIQNQYQWAFKTIGEDTSPPVISKMEYESNVITMTFNEELNANSVPAVSNFYVTVNDIMRPVVSVAVSGVTVKLTLSSAIVNGQPVKLSYSKPITTTGGIQDIVGNQTLSIGNYEVKPVVNTTSAAPSSGSANGSIVSITFNKALAAANSYAYSQFGISVDGTYYSPTAIYVSGSTVQLTFNGTASNSQAVYVSYSPGSYPIKDTDGINVNAFSSYRISGGTDVTPPSLISAVANGSTITLRYNESLNSSSVPYPGSYSVSVNSSIRTVTQVQVSGDQVILTLSSPVSLGDSIYVSYGAASPRITDQAGNAAASFTTINAPVGNASGLLAAGVVKGSTATLTFNESLNNYYLPSISQFMLQADGTNYSISKVVLSGSTVTLTLSSPVGASSKVTMSYYGNSSTGLRTNSGKTIENFTNYSLTNQTSVIDSLPGGFEQADGGGIGIQKSNATVTGATSPAGKYVNKYTIPSEKIILAYQAARTLGSNNLRVVFQVPSTEGAAVVAFPLSALQSAVYYGNNATIAVQYNGISYDIPLSALNFSQIASSLNANGVVGDLLIQIDQGSSSLTSALTSAISRANATLIAPPVHFDVSASYGGTVKPVQSFNGYLTRSMEAPYSIDRKTTSVVWFDPETGGLSYVPTTYTTVNGKMIAKFQRKGNSAYALVQGNVSFSDISKHWAGTTIQILAKKYIVDGRSSTKFEPEKSITRGEFASYIAKGLGLAGNKAAASKFRDVNTGTAMAAYIGAASEAGIVQGNSDGTFKPNSPISRQEMAVMMTRASKAAGVTVTLQSSTSSYLSKFSDRGKIASWAQTDVAKAVYTGVITGKTTTTFSPTTNATRAEATVMIKRLLEKVNFLSA</sequence>
<comment type="caution">
    <text evidence="3">The sequence shown here is derived from an EMBL/GenBank/DDBJ whole genome shotgun (WGS) entry which is preliminary data.</text>
</comment>